<proteinExistence type="predicted"/>
<gene>
    <name evidence="3" type="ORF">MFLO_07962</name>
</gene>
<evidence type="ECO:0000259" key="2">
    <source>
        <dbReference type="Pfam" id="PF21818"/>
    </source>
</evidence>
<sequence length="162" mass="18054">MMIIASGKPKIWDKQPELGAVRAAEAYTGTFHRLSQAYARKFASEYLILSPRYGFLAPDDWVRETYDVRFTIRGVNSETIQMEDLKALWKEKGCEPQELVTIVAGKKFVPLIEAITEGKNPLSTPLSGAKGIGDMQGRLKRALLSGKPLPDLTDQEKRGSNK</sequence>
<evidence type="ECO:0000256" key="1">
    <source>
        <dbReference type="SAM" id="MobiDB-lite"/>
    </source>
</evidence>
<evidence type="ECO:0000313" key="4">
    <source>
        <dbReference type="Proteomes" id="UP000019249"/>
    </source>
</evidence>
<protein>
    <recommendedName>
        <fullName evidence="2">DUF6884 domain-containing protein</fullName>
    </recommendedName>
</protein>
<feature type="region of interest" description="Disordered" evidence="1">
    <location>
        <begin position="143"/>
        <end position="162"/>
    </location>
</feature>
<comment type="caution">
    <text evidence="3">The sequence shown here is derived from an EMBL/GenBank/DDBJ whole genome shotgun (WGS) entry which is preliminary data.</text>
</comment>
<dbReference type="EMBL" id="AODF01000014">
    <property type="protein sequence ID" value="EUJ32102.1"/>
    <property type="molecule type" value="Genomic_DNA"/>
</dbReference>
<keyword evidence="4" id="KW-1185">Reference proteome</keyword>
<dbReference type="Pfam" id="PF21818">
    <property type="entry name" value="DUF6884"/>
    <property type="match status" value="1"/>
</dbReference>
<evidence type="ECO:0000313" key="3">
    <source>
        <dbReference type="EMBL" id="EUJ32102.1"/>
    </source>
</evidence>
<organism evidence="3 4">
    <name type="scientific">Listeria floridensis FSL S10-1187</name>
    <dbReference type="NCBI Taxonomy" id="1265817"/>
    <lineage>
        <taxon>Bacteria</taxon>
        <taxon>Bacillati</taxon>
        <taxon>Bacillota</taxon>
        <taxon>Bacilli</taxon>
        <taxon>Bacillales</taxon>
        <taxon>Listeriaceae</taxon>
        <taxon>Listeria</taxon>
    </lineage>
</organism>
<dbReference type="Proteomes" id="UP000019249">
    <property type="component" value="Unassembled WGS sequence"/>
</dbReference>
<dbReference type="RefSeq" id="WP_036097262.1">
    <property type="nucleotide sequence ID" value="NZ_AODF01000014.1"/>
</dbReference>
<accession>A0ABP3AYG3</accession>
<reference evidence="3 4" key="1">
    <citation type="journal article" date="2014" name="Int. J. Syst. Evol. Microbiol.">
        <title>Listeria floridensis sp. nov., Listeria aquatica sp. nov., Listeria cornellensis sp. nov., Listeria riparia sp. nov. and Listeria grandensis sp. nov., from agricultural and natural environments.</title>
        <authorList>
            <person name="den Bakker H.C."/>
            <person name="Warchocki S."/>
            <person name="Wright E.M."/>
            <person name="Allred A.F."/>
            <person name="Ahlstrom C."/>
            <person name="Manuel C.S."/>
            <person name="Stasiewicz M.J."/>
            <person name="Burrell A."/>
            <person name="Roof S."/>
            <person name="Strawn L."/>
            <person name="Fortes E.D."/>
            <person name="Nightingale K.K."/>
            <person name="Kephart D."/>
            <person name="Wiedmann M."/>
        </authorList>
    </citation>
    <scope>NUCLEOTIDE SEQUENCE [LARGE SCALE GENOMIC DNA]</scope>
    <source>
        <strain evidence="3 4">FSL S10-1187</strain>
    </source>
</reference>
<feature type="domain" description="DUF6884" evidence="2">
    <location>
        <begin position="20"/>
        <end position="134"/>
    </location>
</feature>
<dbReference type="InterPro" id="IPR049251">
    <property type="entry name" value="DUF6884"/>
</dbReference>
<name>A0ABP3AYG3_9LIST</name>